<organism evidence="3 4">
    <name type="scientific">Owenia fusiformis</name>
    <name type="common">Polychaete worm</name>
    <dbReference type="NCBI Taxonomy" id="6347"/>
    <lineage>
        <taxon>Eukaryota</taxon>
        <taxon>Metazoa</taxon>
        <taxon>Spiralia</taxon>
        <taxon>Lophotrochozoa</taxon>
        <taxon>Annelida</taxon>
        <taxon>Polychaeta</taxon>
        <taxon>Sedentaria</taxon>
        <taxon>Canalipalpata</taxon>
        <taxon>Sabellida</taxon>
        <taxon>Oweniida</taxon>
        <taxon>Oweniidae</taxon>
        <taxon>Owenia</taxon>
    </lineage>
</organism>
<dbReference type="EMBL" id="CAIIXF020000007">
    <property type="protein sequence ID" value="CAH1790066.1"/>
    <property type="molecule type" value="Genomic_DNA"/>
</dbReference>
<dbReference type="InterPro" id="IPR013320">
    <property type="entry name" value="ConA-like_dom_sf"/>
</dbReference>
<evidence type="ECO:0000313" key="4">
    <source>
        <dbReference type="Proteomes" id="UP000749559"/>
    </source>
</evidence>
<dbReference type="InterPro" id="IPR000998">
    <property type="entry name" value="MAM_dom"/>
</dbReference>
<reference evidence="3" key="1">
    <citation type="submission" date="2022-03" db="EMBL/GenBank/DDBJ databases">
        <authorList>
            <person name="Martin C."/>
        </authorList>
    </citation>
    <scope>NUCLEOTIDE SEQUENCE</scope>
</reference>
<keyword evidence="4" id="KW-1185">Reference proteome</keyword>
<gene>
    <name evidence="3" type="ORF">OFUS_LOCUS15326</name>
</gene>
<keyword evidence="1" id="KW-0677">Repeat</keyword>
<sequence>MTGSYIIMLLLLGFTNEQMVAQVIENKRTLRSGDDIVISCDFEPGMCGFTDDSRGEFTWLRHNGNTDTDNTGPSTDHTKGNAIGYYMYVESSPPRETGNIARLLSPIIHATVPRDLHFFYHMYGKDIGTLNVYIIDLAGTERKVWSITGDQGDKWQEVKLDLPGGNYKVVFEGIRGVGFEGDIAIDDVVISPKVKTISACNFENGMCGNTQDTDDDFNWQRSHGQTV</sequence>
<proteinExistence type="predicted"/>
<dbReference type="Pfam" id="PF00629">
    <property type="entry name" value="MAM"/>
    <property type="match status" value="1"/>
</dbReference>
<feature type="non-terminal residue" evidence="3">
    <location>
        <position position="227"/>
    </location>
</feature>
<dbReference type="GO" id="GO:0016020">
    <property type="term" value="C:membrane"/>
    <property type="evidence" value="ECO:0007669"/>
    <property type="project" value="InterPro"/>
</dbReference>
<dbReference type="PROSITE" id="PS50060">
    <property type="entry name" value="MAM_2"/>
    <property type="match status" value="2"/>
</dbReference>
<dbReference type="AlphaFoldDB" id="A0A8J1XSF6"/>
<dbReference type="PANTHER" id="PTHR23282:SF101">
    <property type="entry name" value="MAM DOMAIN-CONTAINING PROTEIN"/>
    <property type="match status" value="1"/>
</dbReference>
<evidence type="ECO:0000256" key="1">
    <source>
        <dbReference type="ARBA" id="ARBA00022737"/>
    </source>
</evidence>
<evidence type="ECO:0000313" key="3">
    <source>
        <dbReference type="EMBL" id="CAH1790066.1"/>
    </source>
</evidence>
<dbReference type="OrthoDB" id="412155at2759"/>
<dbReference type="SUPFAM" id="SSF49899">
    <property type="entry name" value="Concanavalin A-like lectins/glucanases"/>
    <property type="match status" value="1"/>
</dbReference>
<comment type="caution">
    <text evidence="3">The sequence shown here is derived from an EMBL/GenBank/DDBJ whole genome shotgun (WGS) entry which is preliminary data.</text>
</comment>
<keyword evidence="2" id="KW-1015">Disulfide bond</keyword>
<dbReference type="InterPro" id="IPR051560">
    <property type="entry name" value="MAM_domain-containing"/>
</dbReference>
<name>A0A8J1XSF6_OWEFU</name>
<dbReference type="Proteomes" id="UP000749559">
    <property type="component" value="Unassembled WGS sequence"/>
</dbReference>
<dbReference type="FunFam" id="2.60.120.200:FF:000182">
    <property type="entry name" value="MAM and LDL-receptor class A domain-containing protein 1"/>
    <property type="match status" value="1"/>
</dbReference>
<evidence type="ECO:0000256" key="2">
    <source>
        <dbReference type="ARBA" id="ARBA00023157"/>
    </source>
</evidence>
<dbReference type="PANTHER" id="PTHR23282">
    <property type="entry name" value="APICAL ENDOSOMAL GLYCOPROTEIN PRECURSOR"/>
    <property type="match status" value="1"/>
</dbReference>
<dbReference type="Gene3D" id="2.60.120.200">
    <property type="match status" value="1"/>
</dbReference>
<dbReference type="SMART" id="SM00137">
    <property type="entry name" value="MAM"/>
    <property type="match status" value="1"/>
</dbReference>
<accession>A0A8J1XSF6</accession>
<protein>
    <submittedName>
        <fullName evidence="3">Uncharacterized protein</fullName>
    </submittedName>
</protein>
<dbReference type="CDD" id="cd06263">
    <property type="entry name" value="MAM"/>
    <property type="match status" value="1"/>
</dbReference>